<accession>A0ABR2K7V6</accession>
<evidence type="ECO:0000256" key="3">
    <source>
        <dbReference type="ARBA" id="ARBA00022801"/>
    </source>
</evidence>
<dbReference type="SMART" id="SM00156">
    <property type="entry name" value="PP2Ac"/>
    <property type="match status" value="1"/>
</dbReference>
<comment type="cofactor">
    <cofactor evidence="1">
        <name>Mn(2+)</name>
        <dbReference type="ChEBI" id="CHEBI:29035"/>
    </cofactor>
</comment>
<organism evidence="10 11">
    <name type="scientific">Tritrichomonas musculus</name>
    <dbReference type="NCBI Taxonomy" id="1915356"/>
    <lineage>
        <taxon>Eukaryota</taxon>
        <taxon>Metamonada</taxon>
        <taxon>Parabasalia</taxon>
        <taxon>Tritrichomonadida</taxon>
        <taxon>Tritrichomonadidae</taxon>
        <taxon>Tritrichomonas</taxon>
    </lineage>
</organism>
<comment type="similarity">
    <text evidence="8">Belongs to the PPP phosphatase family.</text>
</comment>
<evidence type="ECO:0000256" key="1">
    <source>
        <dbReference type="ARBA" id="ARBA00001936"/>
    </source>
</evidence>
<evidence type="ECO:0000256" key="4">
    <source>
        <dbReference type="ARBA" id="ARBA00022912"/>
    </source>
</evidence>
<name>A0ABR2K7V6_9EUKA</name>
<evidence type="ECO:0000256" key="6">
    <source>
        <dbReference type="ARBA" id="ARBA00047761"/>
    </source>
</evidence>
<proteinExistence type="inferred from homology"/>
<evidence type="ECO:0000259" key="9">
    <source>
        <dbReference type="PROSITE" id="PS00125"/>
    </source>
</evidence>
<reference evidence="10 11" key="1">
    <citation type="submission" date="2024-04" db="EMBL/GenBank/DDBJ databases">
        <title>Tritrichomonas musculus Genome.</title>
        <authorList>
            <person name="Alves-Ferreira E."/>
            <person name="Grigg M."/>
            <person name="Lorenzi H."/>
            <person name="Galac M."/>
        </authorList>
    </citation>
    <scope>NUCLEOTIDE SEQUENCE [LARGE SCALE GENOMIC DNA]</scope>
    <source>
        <strain evidence="10 11">EAF2021</strain>
    </source>
</reference>
<dbReference type="EC" id="3.1.3.16" evidence="8"/>
<dbReference type="InterPro" id="IPR006186">
    <property type="entry name" value="Ser/Thr-sp_prot-phosphatase"/>
</dbReference>
<keyword evidence="11" id="KW-1185">Reference proteome</keyword>
<dbReference type="SUPFAM" id="SSF56300">
    <property type="entry name" value="Metallo-dependent phosphatases"/>
    <property type="match status" value="1"/>
</dbReference>
<keyword evidence="2" id="KW-0479">Metal-binding</keyword>
<comment type="caution">
    <text evidence="10">The sequence shown here is derived from an EMBL/GenBank/DDBJ whole genome shotgun (WGS) entry which is preliminary data.</text>
</comment>
<evidence type="ECO:0000256" key="5">
    <source>
        <dbReference type="ARBA" id="ARBA00023211"/>
    </source>
</evidence>
<sequence length="391" mass="44654">MNHFLNAIMRSYQKIISQNDDHESIPHDILMPLINSSDFEKLCTLAENNFSSQSIILSISSPTYVVGDLHGNIFDLLRILKQVGDITQTKILFLGDYVDRGQFSVEVVTLLFCLSCLYPENVFLIRGNHEFRKVNENYGFKKQIIDVFKSISPWEKANYAFDCLPLAAIIDNRIFCVHGGITPLLKNITDLKTKYHRPICNFEDEILYDLMWGDPTSSYENYMPSLRGIGRQFGCVALHKFLTENNLTQMIRGHQCVKNGIERSFKNQLITVFSSSNYGEIPDACAAFLYVDINCSLKDFTLHPYDVEVKRESTHFVQINTKLLSMSTHLESLSIQSPQRTSMIRTSSNMKMGAPSARPTARLLEKPFLLQPSVKRNSYFNMKPTFATPVI</sequence>
<comment type="catalytic activity">
    <reaction evidence="6">
        <text>O-phospho-L-seryl-[protein] + H2O = L-seryl-[protein] + phosphate</text>
        <dbReference type="Rhea" id="RHEA:20629"/>
        <dbReference type="Rhea" id="RHEA-COMP:9863"/>
        <dbReference type="Rhea" id="RHEA-COMP:11604"/>
        <dbReference type="ChEBI" id="CHEBI:15377"/>
        <dbReference type="ChEBI" id="CHEBI:29999"/>
        <dbReference type="ChEBI" id="CHEBI:43474"/>
        <dbReference type="ChEBI" id="CHEBI:83421"/>
        <dbReference type="EC" id="3.1.3.16"/>
    </reaction>
</comment>
<evidence type="ECO:0000256" key="7">
    <source>
        <dbReference type="ARBA" id="ARBA00048336"/>
    </source>
</evidence>
<dbReference type="PRINTS" id="PR00114">
    <property type="entry name" value="STPHPHTASE"/>
</dbReference>
<dbReference type="Proteomes" id="UP001470230">
    <property type="component" value="Unassembled WGS sequence"/>
</dbReference>
<keyword evidence="4" id="KW-0904">Protein phosphatase</keyword>
<dbReference type="PANTHER" id="PTHR11668:SF300">
    <property type="entry name" value="SERINE_THREONINE-PROTEIN PHOSPHATASE"/>
    <property type="match status" value="1"/>
</dbReference>
<dbReference type="InterPro" id="IPR004843">
    <property type="entry name" value="Calcineurin-like_PHP"/>
</dbReference>
<dbReference type="EMBL" id="JAPFFF010000006">
    <property type="protein sequence ID" value="KAK8887213.1"/>
    <property type="molecule type" value="Genomic_DNA"/>
</dbReference>
<keyword evidence="3 8" id="KW-0378">Hydrolase</keyword>
<dbReference type="Gene3D" id="3.60.21.10">
    <property type="match status" value="1"/>
</dbReference>
<dbReference type="InterPro" id="IPR050341">
    <property type="entry name" value="PP1_catalytic_subunit"/>
</dbReference>
<evidence type="ECO:0000256" key="2">
    <source>
        <dbReference type="ARBA" id="ARBA00022723"/>
    </source>
</evidence>
<gene>
    <name evidence="10" type="ORF">M9Y10_038251</name>
</gene>
<comment type="catalytic activity">
    <reaction evidence="7 8">
        <text>O-phospho-L-threonyl-[protein] + H2O = L-threonyl-[protein] + phosphate</text>
        <dbReference type="Rhea" id="RHEA:47004"/>
        <dbReference type="Rhea" id="RHEA-COMP:11060"/>
        <dbReference type="Rhea" id="RHEA-COMP:11605"/>
        <dbReference type="ChEBI" id="CHEBI:15377"/>
        <dbReference type="ChEBI" id="CHEBI:30013"/>
        <dbReference type="ChEBI" id="CHEBI:43474"/>
        <dbReference type="ChEBI" id="CHEBI:61977"/>
        <dbReference type="EC" id="3.1.3.16"/>
    </reaction>
</comment>
<dbReference type="Pfam" id="PF00149">
    <property type="entry name" value="Metallophos"/>
    <property type="match status" value="1"/>
</dbReference>
<dbReference type="CDD" id="cd00144">
    <property type="entry name" value="MPP_PPP_family"/>
    <property type="match status" value="1"/>
</dbReference>
<protein>
    <recommendedName>
        <fullName evidence="8">Serine/threonine-protein phosphatase</fullName>
        <ecNumber evidence="8">3.1.3.16</ecNumber>
    </recommendedName>
</protein>
<dbReference type="PROSITE" id="PS00125">
    <property type="entry name" value="SER_THR_PHOSPHATASE"/>
    <property type="match status" value="1"/>
</dbReference>
<keyword evidence="5" id="KW-0464">Manganese</keyword>
<dbReference type="InterPro" id="IPR029052">
    <property type="entry name" value="Metallo-depent_PP-like"/>
</dbReference>
<evidence type="ECO:0000313" key="10">
    <source>
        <dbReference type="EMBL" id="KAK8887213.1"/>
    </source>
</evidence>
<feature type="domain" description="Serine/threonine specific protein phosphatases" evidence="9">
    <location>
        <begin position="125"/>
        <end position="130"/>
    </location>
</feature>
<evidence type="ECO:0000313" key="11">
    <source>
        <dbReference type="Proteomes" id="UP001470230"/>
    </source>
</evidence>
<evidence type="ECO:0000256" key="8">
    <source>
        <dbReference type="RuleBase" id="RU004273"/>
    </source>
</evidence>
<dbReference type="PANTHER" id="PTHR11668">
    <property type="entry name" value="SERINE/THREONINE PROTEIN PHOSPHATASE"/>
    <property type="match status" value="1"/>
</dbReference>